<feature type="signal peptide" evidence="2">
    <location>
        <begin position="1"/>
        <end position="24"/>
    </location>
</feature>
<keyword evidence="5" id="KW-1185">Reference proteome</keyword>
<evidence type="ECO:0000256" key="1">
    <source>
        <dbReference type="SAM" id="Phobius"/>
    </source>
</evidence>
<dbReference type="Pfam" id="PF07589">
    <property type="entry name" value="PEP-CTERM"/>
    <property type="match status" value="1"/>
</dbReference>
<feature type="transmembrane region" description="Helical" evidence="1">
    <location>
        <begin position="291"/>
        <end position="309"/>
    </location>
</feature>
<dbReference type="HOGENOM" id="CLU_879136_0_0_6"/>
<evidence type="ECO:0000313" key="4">
    <source>
        <dbReference type="EMBL" id="EAQ98947.2"/>
    </source>
</evidence>
<dbReference type="OrthoDB" id="2664633at2"/>
<feature type="chain" id="PRO_5002665617" evidence="2">
    <location>
        <begin position="25"/>
        <end position="316"/>
    </location>
</feature>
<sequence>MKKFNKLALAVGVAGGLLAVPAMAVPISLDVRADGDGAFALGDADTRTDTFNQLTLDGFNPTSVYYDIDNSGGVSTGDIVIDAAITTVLGLNGLDGTSTEALGLAWGVDVSWVLEGTATVLNFDPDPNYNGLGTDALVGEFNGGEVALTCTGSCAGDEIVIDVTGSSVSDPFSGDIEIEVFGEVADVTAGFARFEAGTRAGEDFADIVLDPLDTIRVRGNSELEGGATVPAALDDGESVFDWLDARYDTSIATALDGLIADFELRTFGEGTVADRYLRTTFLNSANIQFDVPAPATLGLLGLGLLGLGARARKQRS</sequence>
<evidence type="ECO:0000259" key="3">
    <source>
        <dbReference type="Pfam" id="PF07589"/>
    </source>
</evidence>
<dbReference type="RefSeq" id="WP_023660160.1">
    <property type="nucleotide sequence ID" value="NZ_CM002299.1"/>
</dbReference>
<organism evidence="4 5">
    <name type="scientific">Congregibacter litoralis KT71</name>
    <dbReference type="NCBI Taxonomy" id="314285"/>
    <lineage>
        <taxon>Bacteria</taxon>
        <taxon>Pseudomonadati</taxon>
        <taxon>Pseudomonadota</taxon>
        <taxon>Gammaproteobacteria</taxon>
        <taxon>Cellvibrionales</taxon>
        <taxon>Halieaceae</taxon>
        <taxon>Congregibacter</taxon>
    </lineage>
</organism>
<keyword evidence="2" id="KW-0732">Signal</keyword>
<reference evidence="4 5" key="1">
    <citation type="journal article" date="2007" name="Proc. Natl. Acad. Sci. U.S.A.">
        <title>Characterization of a marine gammaproteobacterium capable of aerobic anoxygenic photosynthesis.</title>
        <authorList>
            <person name="Fuchs B.M."/>
            <person name="Spring S."/>
            <person name="Teeling H."/>
            <person name="Quast C."/>
            <person name="Wulf J."/>
            <person name="Schattenhofer M."/>
            <person name="Yan S."/>
            <person name="Ferriera S."/>
            <person name="Johnson J."/>
            <person name="Glockner F.O."/>
            <person name="Amann R."/>
        </authorList>
    </citation>
    <scope>NUCLEOTIDE SEQUENCE [LARGE SCALE GENOMIC DNA]</scope>
    <source>
        <strain evidence="4">KT71</strain>
    </source>
</reference>
<dbReference type="AlphaFoldDB" id="A4A576"/>
<gene>
    <name evidence="4" type="ORF">KT71_09977</name>
</gene>
<evidence type="ECO:0000256" key="2">
    <source>
        <dbReference type="SAM" id="SignalP"/>
    </source>
</evidence>
<keyword evidence="1" id="KW-0812">Transmembrane</keyword>
<dbReference type="InterPro" id="IPR013424">
    <property type="entry name" value="Ice-binding_C"/>
</dbReference>
<reference evidence="4 5" key="2">
    <citation type="journal article" date="2009" name="PLoS ONE">
        <title>The photosynthetic apparatus and its regulation in the aerobic gammaproteobacterium Congregibacter litoralis gen. nov., sp. nov.</title>
        <authorList>
            <person name="Spring S."/>
            <person name="Lunsdorf H."/>
            <person name="Fuchs B.M."/>
            <person name="Tindall B.J."/>
        </authorList>
    </citation>
    <scope>NUCLEOTIDE SEQUENCE [LARGE SCALE GENOMIC DNA]</scope>
    <source>
        <strain evidence="4">KT71</strain>
    </source>
</reference>
<keyword evidence="1" id="KW-1133">Transmembrane helix</keyword>
<dbReference type="Proteomes" id="UP000019205">
    <property type="component" value="Chromosome"/>
</dbReference>
<feature type="domain" description="Ice-binding protein C-terminal" evidence="3">
    <location>
        <begin position="290"/>
        <end position="313"/>
    </location>
</feature>
<dbReference type="NCBIfam" id="TIGR02595">
    <property type="entry name" value="PEP_CTERM"/>
    <property type="match status" value="1"/>
</dbReference>
<accession>A4A576</accession>
<evidence type="ECO:0000313" key="5">
    <source>
        <dbReference type="Proteomes" id="UP000019205"/>
    </source>
</evidence>
<name>A4A576_9GAMM</name>
<proteinExistence type="predicted"/>
<dbReference type="eggNOG" id="ENOG502ZNY8">
    <property type="taxonomic scope" value="Bacteria"/>
</dbReference>
<keyword evidence="1" id="KW-0472">Membrane</keyword>
<comment type="caution">
    <text evidence="4">The sequence shown here is derived from an EMBL/GenBank/DDBJ whole genome shotgun (WGS) entry which is preliminary data.</text>
</comment>
<protein>
    <submittedName>
        <fullName evidence="4">PEP-CTERM protein sorting domain protein</fullName>
    </submittedName>
</protein>
<dbReference type="EMBL" id="AAOA02000003">
    <property type="protein sequence ID" value="EAQ98947.2"/>
    <property type="molecule type" value="Genomic_DNA"/>
</dbReference>